<organism evidence="5 6">
    <name type="scientific">Marchantia polymorpha subsp. ruderalis</name>
    <dbReference type="NCBI Taxonomy" id="1480154"/>
    <lineage>
        <taxon>Eukaryota</taxon>
        <taxon>Viridiplantae</taxon>
        <taxon>Streptophyta</taxon>
        <taxon>Embryophyta</taxon>
        <taxon>Marchantiophyta</taxon>
        <taxon>Marchantiopsida</taxon>
        <taxon>Marchantiidae</taxon>
        <taxon>Marchantiales</taxon>
        <taxon>Marchantiaceae</taxon>
        <taxon>Marchantia</taxon>
    </lineage>
</organism>
<evidence type="ECO:0000256" key="2">
    <source>
        <dbReference type="ARBA" id="ARBA00022746"/>
    </source>
</evidence>
<protein>
    <recommendedName>
        <fullName evidence="4">Amine oxidase domain-containing protein</fullName>
    </recommendedName>
</protein>
<dbReference type="EMBL" id="LVLJ01001741">
    <property type="protein sequence ID" value="OAE28355.1"/>
    <property type="molecule type" value="Genomic_DNA"/>
</dbReference>
<keyword evidence="6" id="KW-1185">Reference proteome</keyword>
<dbReference type="AlphaFoldDB" id="A0A176W7I2"/>
<dbReference type="InterPro" id="IPR036188">
    <property type="entry name" value="FAD/NAD-bd_sf"/>
</dbReference>
<evidence type="ECO:0000256" key="1">
    <source>
        <dbReference type="ARBA" id="ARBA00004829"/>
    </source>
</evidence>
<feature type="domain" description="Amine oxidase" evidence="4">
    <location>
        <begin position="217"/>
        <end position="491"/>
    </location>
</feature>
<name>A0A176W7I2_MARPO</name>
<comment type="pathway">
    <text evidence="1">Carotenoid biosynthesis.</text>
</comment>
<evidence type="ECO:0000256" key="3">
    <source>
        <dbReference type="ARBA" id="ARBA00023002"/>
    </source>
</evidence>
<evidence type="ECO:0000259" key="4">
    <source>
        <dbReference type="Pfam" id="PF01593"/>
    </source>
</evidence>
<dbReference type="SUPFAM" id="SSF51905">
    <property type="entry name" value="FAD/NAD(P)-binding domain"/>
    <property type="match status" value="1"/>
</dbReference>
<comment type="caution">
    <text evidence="5">The sequence shown here is derived from an EMBL/GenBank/DDBJ whole genome shotgun (WGS) entry which is preliminary data.</text>
</comment>
<dbReference type="Pfam" id="PF13450">
    <property type="entry name" value="NAD_binding_8"/>
    <property type="match status" value="1"/>
</dbReference>
<dbReference type="NCBIfam" id="TIGR02734">
    <property type="entry name" value="crtI_fam"/>
    <property type="match status" value="1"/>
</dbReference>
<dbReference type="GO" id="GO:0016117">
    <property type="term" value="P:carotenoid biosynthetic process"/>
    <property type="evidence" value="ECO:0007669"/>
    <property type="project" value="UniProtKB-KW"/>
</dbReference>
<dbReference type="GO" id="GO:0016491">
    <property type="term" value="F:oxidoreductase activity"/>
    <property type="evidence" value="ECO:0007669"/>
    <property type="project" value="UniProtKB-KW"/>
</dbReference>
<dbReference type="Gene3D" id="3.50.50.60">
    <property type="entry name" value="FAD/NAD(P)-binding domain"/>
    <property type="match status" value="2"/>
</dbReference>
<gene>
    <name evidence="5" type="ORF">AXG93_2490s1460</name>
</gene>
<dbReference type="InterPro" id="IPR014105">
    <property type="entry name" value="Carotenoid/retinoid_OxRdtase"/>
</dbReference>
<dbReference type="InterPro" id="IPR002937">
    <property type="entry name" value="Amino_oxidase"/>
</dbReference>
<keyword evidence="3" id="KW-0560">Oxidoreductase</keyword>
<keyword evidence="2" id="KW-0125">Carotenoid biosynthesis</keyword>
<proteinExistence type="predicted"/>
<dbReference type="Pfam" id="PF01593">
    <property type="entry name" value="Amino_oxidase"/>
    <property type="match status" value="1"/>
</dbReference>
<accession>A0A176W7I2</accession>
<dbReference type="Proteomes" id="UP000077202">
    <property type="component" value="Unassembled WGS sequence"/>
</dbReference>
<reference evidence="5" key="1">
    <citation type="submission" date="2016-03" db="EMBL/GenBank/DDBJ databases">
        <title>Mechanisms controlling the formation of the plant cell surface in tip-growing cells are functionally conserved among land plants.</title>
        <authorList>
            <person name="Honkanen S."/>
            <person name="Jones V.A."/>
            <person name="Morieri G."/>
            <person name="Champion C."/>
            <person name="Hetherington A.J."/>
            <person name="Kelly S."/>
            <person name="Saint-Marcoux D."/>
            <person name="Proust H."/>
            <person name="Prescott H."/>
            <person name="Dolan L."/>
        </authorList>
    </citation>
    <scope>NUCLEOTIDE SEQUENCE [LARGE SCALE GENOMIC DNA]</scope>
    <source>
        <tissue evidence="5">Whole gametophyte</tissue>
    </source>
</reference>
<evidence type="ECO:0000313" key="5">
    <source>
        <dbReference type="EMBL" id="OAE28355.1"/>
    </source>
</evidence>
<dbReference type="PANTHER" id="PTHR43734:SF1">
    <property type="entry name" value="PHYTOENE DESATURASE"/>
    <property type="match status" value="1"/>
</dbReference>
<evidence type="ECO:0000313" key="6">
    <source>
        <dbReference type="Proteomes" id="UP000077202"/>
    </source>
</evidence>
<sequence length="520" mass="55827">MESTVWLASRSLPRPGVGCCNLLSRVRRSGGRLKPCGNGRKVVVCVSGTEGKTKVVIVGGGVGGLAVGGRLAKEGYDVHILEKNSHVGGRLQSLEVEAAVGVGGKSDDPGGQECFRFDTGPSLLLLPQKYRDAFTAMGEDMDDYVTLKKVEPAAYRVFFGEDEGVQSLDLLYDVQKMCLQLEQVEEGAGGAFLRFLANAKEALDKDLYVGLTPYNAPGVFSLLAATELTDGVWYPVGGFAKVRDGLAQAAQKVGATITTKATVKRIDHANGQVQGVTLEDGTFMRANIVVANADLPYVYNSLLGSKVKTQASKLLSSKYSASVIAFQWALSSRLERLSHHNVFLSNCYEESWHRATDASTILERPNFYVHAPSRTDSTVCPLGTDAITVLLPVAHLGEGFSIGSASDDKQIVEAARERVISSLVRSGIGDISSMILSEVVYSPPTWQDSYNLQYGAAFGLAHNLLQLAYFRPDVAEPSIKGLYFAGASTRPGNGVPLVLMGAKVTTNRILEENYPFLSGN</sequence>
<dbReference type="PANTHER" id="PTHR43734">
    <property type="entry name" value="PHYTOENE DESATURASE"/>
    <property type="match status" value="1"/>
</dbReference>